<proteinExistence type="predicted"/>
<evidence type="ECO:0000313" key="2">
    <source>
        <dbReference type="EMBL" id="NBN88601.1"/>
    </source>
</evidence>
<sequence length="195" mass="21829">MNTNQILNKVRTLLGMEVVLETMKLDDNITVIEAESFEAGMEVVVVTEDEQKIPLPVGSYNLEDGRVLVVAEEGIIAEVKEKEEEAPEVEVEVEVPAEEAPMEEEMSNEPTQTIKKTIESVVKETFFAEMEALKKENEELKAKLEGKVEVELSTEETDIEPIIFNPENVQKVEGFKFASKGGNTIMSNILNKINK</sequence>
<name>A0A964V3J9_9PROT</name>
<dbReference type="EMBL" id="RGET01000189">
    <property type="protein sequence ID" value="NBN88601.1"/>
    <property type="molecule type" value="Genomic_DNA"/>
</dbReference>
<protein>
    <submittedName>
        <fullName evidence="2">Uncharacterized protein</fullName>
    </submittedName>
</protein>
<comment type="caution">
    <text evidence="2">The sequence shown here is derived from an EMBL/GenBank/DDBJ whole genome shotgun (WGS) entry which is preliminary data.</text>
</comment>
<dbReference type="Proteomes" id="UP000713222">
    <property type="component" value="Unassembled WGS sequence"/>
</dbReference>
<organism evidence="2 3">
    <name type="scientific">Candidatus Fonsibacter lacus</name>
    <dbReference type="NCBI Taxonomy" id="2576439"/>
    <lineage>
        <taxon>Bacteria</taxon>
        <taxon>Pseudomonadati</taxon>
        <taxon>Pseudomonadota</taxon>
        <taxon>Alphaproteobacteria</taxon>
        <taxon>Candidatus Pelagibacterales</taxon>
        <taxon>Candidatus Pelagibacterales incertae sedis</taxon>
        <taxon>Candidatus Fonsibacter</taxon>
    </lineage>
</organism>
<keyword evidence="1" id="KW-0175">Coiled coil</keyword>
<reference evidence="2" key="1">
    <citation type="submission" date="2018-10" db="EMBL/GenBank/DDBJ databases">
        <title>Iterative Subtractive Binning of Freshwater Chronoseries Metagenomes Recovers Nearly Complete Genomes from over Four Hundred Novel Species.</title>
        <authorList>
            <person name="Rodriguez-R L.M."/>
            <person name="Tsementzi D."/>
            <person name="Luo C."/>
            <person name="Konstantinidis K.T."/>
        </authorList>
    </citation>
    <scope>NUCLEOTIDE SEQUENCE</scope>
    <source>
        <strain evidence="2">WB7_6_001</strain>
    </source>
</reference>
<feature type="coiled-coil region" evidence="1">
    <location>
        <begin position="123"/>
        <end position="150"/>
    </location>
</feature>
<evidence type="ECO:0000256" key="1">
    <source>
        <dbReference type="SAM" id="Coils"/>
    </source>
</evidence>
<accession>A0A964V3J9</accession>
<dbReference type="AlphaFoldDB" id="A0A964V3J9"/>
<evidence type="ECO:0000313" key="3">
    <source>
        <dbReference type="Proteomes" id="UP000713222"/>
    </source>
</evidence>
<gene>
    <name evidence="2" type="ORF">EBV32_05900</name>
</gene>